<dbReference type="EMBL" id="JBFOLJ010000002">
    <property type="protein sequence ID" value="KAL2551741.1"/>
    <property type="molecule type" value="Genomic_DNA"/>
</dbReference>
<feature type="region of interest" description="Disordered" evidence="1">
    <location>
        <begin position="1"/>
        <end position="72"/>
    </location>
</feature>
<feature type="compositionally biased region" description="Basic and acidic residues" evidence="1">
    <location>
        <begin position="53"/>
        <end position="72"/>
    </location>
</feature>
<proteinExistence type="predicted"/>
<reference evidence="3" key="1">
    <citation type="submission" date="2024-07" db="EMBL/GenBank/DDBJ databases">
        <title>Two chromosome-level genome assemblies of Korean endemic species Abeliophyllum distichum and Forsythia ovata (Oleaceae).</title>
        <authorList>
            <person name="Jang H."/>
        </authorList>
    </citation>
    <scope>NUCLEOTIDE SEQUENCE [LARGE SCALE GENOMIC DNA]</scope>
</reference>
<gene>
    <name evidence="2" type="ORF">Fot_05360</name>
</gene>
<organism evidence="2 3">
    <name type="scientific">Forsythia ovata</name>
    <dbReference type="NCBI Taxonomy" id="205694"/>
    <lineage>
        <taxon>Eukaryota</taxon>
        <taxon>Viridiplantae</taxon>
        <taxon>Streptophyta</taxon>
        <taxon>Embryophyta</taxon>
        <taxon>Tracheophyta</taxon>
        <taxon>Spermatophyta</taxon>
        <taxon>Magnoliopsida</taxon>
        <taxon>eudicotyledons</taxon>
        <taxon>Gunneridae</taxon>
        <taxon>Pentapetalae</taxon>
        <taxon>asterids</taxon>
        <taxon>lamiids</taxon>
        <taxon>Lamiales</taxon>
        <taxon>Oleaceae</taxon>
        <taxon>Forsythieae</taxon>
        <taxon>Forsythia</taxon>
    </lineage>
</organism>
<name>A0ABD1WPX4_9LAMI</name>
<keyword evidence="3" id="KW-1185">Reference proteome</keyword>
<accession>A0ABD1WPX4</accession>
<dbReference type="Proteomes" id="UP001604277">
    <property type="component" value="Unassembled WGS sequence"/>
</dbReference>
<evidence type="ECO:0000313" key="3">
    <source>
        <dbReference type="Proteomes" id="UP001604277"/>
    </source>
</evidence>
<feature type="compositionally biased region" description="Basic residues" evidence="1">
    <location>
        <begin position="26"/>
        <end position="35"/>
    </location>
</feature>
<comment type="caution">
    <text evidence="2">The sequence shown here is derived from an EMBL/GenBank/DDBJ whole genome shotgun (WGS) entry which is preliminary data.</text>
</comment>
<evidence type="ECO:0000256" key="1">
    <source>
        <dbReference type="SAM" id="MobiDB-lite"/>
    </source>
</evidence>
<evidence type="ECO:0000313" key="2">
    <source>
        <dbReference type="EMBL" id="KAL2551741.1"/>
    </source>
</evidence>
<dbReference type="AlphaFoldDB" id="A0ABD1WPX4"/>
<protein>
    <submittedName>
        <fullName evidence="2">Uncharacterized protein</fullName>
    </submittedName>
</protein>
<sequence length="114" mass="12811">MIEAAMHSGAEGKENAELWLENSEKKSKKSKKNKNHKDPKDKANENSTDDDDDKKKIGEQTGNLEKDENNAAVEEKDALSKLAISDSLIFIRTKTRDCIMMMDLGGEQILKMID</sequence>